<dbReference type="PANTHER" id="PTHR43194">
    <property type="entry name" value="HYDROLASE ALPHA/BETA FOLD FAMILY"/>
    <property type="match status" value="1"/>
</dbReference>
<name>A0ABX1CP32_9SPHN</name>
<dbReference type="InterPro" id="IPR005945">
    <property type="entry name" value="Pro_imino_pep"/>
</dbReference>
<sequence>MVPVEGGRVYVRVNGHLSAPRLPLILAHGGPGGTHLHNLEALPLADERAVILYDQLGTGLSDRPDDPRLWTVARFTDELEAMRRALGIARWHMGGFSWGGTLALEYGARRPAALAGLVLGSPLVSTRAWIADTDAWRARLPADVQATLSACERPAPPSPDRCTVAQDAFYARHMVRTQGNPVTAAYARARRIRGNPAMYRAMWGPTEFTATGTLRAYDGTPLLRRLDGARALFVTGQYDEARPATVAAFAAAAMAAELAVIPGSGHALFEDRPDETLAVLRAFLGRQDSFTARG</sequence>
<dbReference type="EMBL" id="JAAVJH010000009">
    <property type="protein sequence ID" value="NJR79709.1"/>
    <property type="molecule type" value="Genomic_DNA"/>
</dbReference>
<evidence type="ECO:0000256" key="3">
    <source>
        <dbReference type="PIRNR" id="PIRNR005539"/>
    </source>
</evidence>
<dbReference type="InterPro" id="IPR029058">
    <property type="entry name" value="AB_hydrolase_fold"/>
</dbReference>
<evidence type="ECO:0000256" key="1">
    <source>
        <dbReference type="ARBA" id="ARBA00010088"/>
    </source>
</evidence>
<dbReference type="PIRSF" id="PIRSF005539">
    <property type="entry name" value="Pept_S33_TRI_F1"/>
    <property type="match status" value="1"/>
</dbReference>
<comment type="similarity">
    <text evidence="1 3">Belongs to the peptidase S33 family.</text>
</comment>
<comment type="caution">
    <text evidence="5">The sequence shown here is derived from an EMBL/GenBank/DDBJ whole genome shotgun (WGS) entry which is preliminary data.</text>
</comment>
<evidence type="ECO:0000313" key="6">
    <source>
        <dbReference type="Proteomes" id="UP000732399"/>
    </source>
</evidence>
<dbReference type="SUPFAM" id="SSF53474">
    <property type="entry name" value="alpha/beta-Hydrolases"/>
    <property type="match status" value="1"/>
</dbReference>
<protein>
    <submittedName>
        <fullName evidence="5">Alpha/beta fold hydrolase</fullName>
    </submittedName>
</protein>
<dbReference type="InterPro" id="IPR002410">
    <property type="entry name" value="Peptidase_S33"/>
</dbReference>
<keyword evidence="6" id="KW-1185">Reference proteome</keyword>
<feature type="domain" description="AB hydrolase-1" evidence="4">
    <location>
        <begin position="23"/>
        <end position="273"/>
    </location>
</feature>
<dbReference type="GO" id="GO:0016787">
    <property type="term" value="F:hydrolase activity"/>
    <property type="evidence" value="ECO:0007669"/>
    <property type="project" value="UniProtKB-KW"/>
</dbReference>
<evidence type="ECO:0000313" key="5">
    <source>
        <dbReference type="EMBL" id="NJR79709.1"/>
    </source>
</evidence>
<keyword evidence="2 3" id="KW-0378">Hydrolase</keyword>
<dbReference type="Gene3D" id="3.40.50.1820">
    <property type="entry name" value="alpha/beta hydrolase"/>
    <property type="match status" value="1"/>
</dbReference>
<evidence type="ECO:0000259" key="4">
    <source>
        <dbReference type="Pfam" id="PF00561"/>
    </source>
</evidence>
<proteinExistence type="inferred from homology"/>
<organism evidence="5 6">
    <name type="scientific">Sphingomonas corticis</name>
    <dbReference type="NCBI Taxonomy" id="2722791"/>
    <lineage>
        <taxon>Bacteria</taxon>
        <taxon>Pseudomonadati</taxon>
        <taxon>Pseudomonadota</taxon>
        <taxon>Alphaproteobacteria</taxon>
        <taxon>Sphingomonadales</taxon>
        <taxon>Sphingomonadaceae</taxon>
        <taxon>Sphingomonas</taxon>
    </lineage>
</organism>
<evidence type="ECO:0000256" key="2">
    <source>
        <dbReference type="ARBA" id="ARBA00022801"/>
    </source>
</evidence>
<dbReference type="Pfam" id="PF00561">
    <property type="entry name" value="Abhydrolase_1"/>
    <property type="match status" value="1"/>
</dbReference>
<dbReference type="InterPro" id="IPR000073">
    <property type="entry name" value="AB_hydrolase_1"/>
</dbReference>
<dbReference type="Proteomes" id="UP000732399">
    <property type="component" value="Unassembled WGS sequence"/>
</dbReference>
<dbReference type="PANTHER" id="PTHR43194:SF2">
    <property type="entry name" value="PEROXISOMAL MEMBRANE PROTEIN LPX1"/>
    <property type="match status" value="1"/>
</dbReference>
<dbReference type="PRINTS" id="PR00793">
    <property type="entry name" value="PROAMNOPTASE"/>
</dbReference>
<dbReference type="InterPro" id="IPR050228">
    <property type="entry name" value="Carboxylesterase_BioH"/>
</dbReference>
<gene>
    <name evidence="5" type="ORF">HBH26_14065</name>
</gene>
<accession>A0ABX1CP32</accession>
<reference evidence="5 6" key="1">
    <citation type="submission" date="2020-03" db="EMBL/GenBank/DDBJ databases">
        <authorList>
            <person name="Wang L."/>
            <person name="He N."/>
            <person name="Li Y."/>
            <person name="Fang Y."/>
            <person name="Zhang F."/>
        </authorList>
    </citation>
    <scope>NUCLEOTIDE SEQUENCE [LARGE SCALE GENOMIC DNA]</scope>
    <source>
        <strain evidence="5 6">36D10-4-7</strain>
    </source>
</reference>